<sequence length="380" mass="42480">MAGFAVEAPTKRVPMEHTSAAAEAEINMLDVEGSTVGSKRENQSAVQAYGTENTQEPKRPRSNAKKVDMFEQMIDKLVDETERMFEMLVMRLNESDAERNAQHATVNTQLLAMNHRIEDLEQRSSCSLHKGSMPSLPSLAFRQSSTEALKSMSPTLERKGCMVSKLLQHPRMTMATPRVHNGRLIVWQWNCRGFKNKKAMLMQYMKTLSKKKLPDVIALQEPYGHDKLPGYATHCPFAESTGRSITMCILVRRRIAFVEHKLDVASDIDNALIEIIPSKGITAKFFVLNVYSAPSKKGLTHNFDCLLREAMAKAAFKPLLIYGHVNAPHTHWGYGNASPKGRRLAELVDDLGLTLLNESMSHTIIGQGVCHDTTPDLSMC</sequence>
<dbReference type="Proteomes" id="UP000821866">
    <property type="component" value="Chromosome 2"/>
</dbReference>
<name>A0A9J6EHL6_RHIMP</name>
<evidence type="ECO:0000313" key="3">
    <source>
        <dbReference type="EMBL" id="KAH8033735.1"/>
    </source>
</evidence>
<keyword evidence="4" id="KW-1185">Reference proteome</keyword>
<dbReference type="SUPFAM" id="SSF56219">
    <property type="entry name" value="DNase I-like"/>
    <property type="match status" value="1"/>
</dbReference>
<dbReference type="InterPro" id="IPR005135">
    <property type="entry name" value="Endo/exonuclease/phosphatase"/>
</dbReference>
<dbReference type="VEuPathDB" id="VectorBase:LOC119169625"/>
<protein>
    <recommendedName>
        <fullName evidence="2">Endonuclease/exonuclease/phosphatase domain-containing protein</fullName>
    </recommendedName>
</protein>
<feature type="compositionally biased region" description="Polar residues" evidence="1">
    <location>
        <begin position="43"/>
        <end position="54"/>
    </location>
</feature>
<organism evidence="3 4">
    <name type="scientific">Rhipicephalus microplus</name>
    <name type="common">Cattle tick</name>
    <name type="synonym">Boophilus microplus</name>
    <dbReference type="NCBI Taxonomy" id="6941"/>
    <lineage>
        <taxon>Eukaryota</taxon>
        <taxon>Metazoa</taxon>
        <taxon>Ecdysozoa</taxon>
        <taxon>Arthropoda</taxon>
        <taxon>Chelicerata</taxon>
        <taxon>Arachnida</taxon>
        <taxon>Acari</taxon>
        <taxon>Parasitiformes</taxon>
        <taxon>Ixodida</taxon>
        <taxon>Ixodoidea</taxon>
        <taxon>Ixodidae</taxon>
        <taxon>Rhipicephalinae</taxon>
        <taxon>Rhipicephalus</taxon>
        <taxon>Boophilus</taxon>
    </lineage>
</organism>
<dbReference type="Pfam" id="PF14529">
    <property type="entry name" value="Exo_endo_phos_2"/>
    <property type="match status" value="1"/>
</dbReference>
<proteinExistence type="predicted"/>
<evidence type="ECO:0000256" key="1">
    <source>
        <dbReference type="SAM" id="MobiDB-lite"/>
    </source>
</evidence>
<evidence type="ECO:0000313" key="4">
    <source>
        <dbReference type="Proteomes" id="UP000821866"/>
    </source>
</evidence>
<dbReference type="Gene3D" id="3.60.10.10">
    <property type="entry name" value="Endonuclease/exonuclease/phosphatase"/>
    <property type="match status" value="1"/>
</dbReference>
<feature type="domain" description="Endonuclease/exonuclease/phosphatase" evidence="2">
    <location>
        <begin position="286"/>
        <end position="377"/>
    </location>
</feature>
<dbReference type="EMBL" id="JABSTU010000004">
    <property type="protein sequence ID" value="KAH8033735.1"/>
    <property type="molecule type" value="Genomic_DNA"/>
</dbReference>
<dbReference type="VEuPathDB" id="VectorBase:LOC119169626"/>
<gene>
    <name evidence="3" type="ORF">HPB51_015767</name>
</gene>
<reference evidence="3" key="1">
    <citation type="journal article" date="2020" name="Cell">
        <title>Large-Scale Comparative Analyses of Tick Genomes Elucidate Their Genetic Diversity and Vector Capacities.</title>
        <authorList>
            <consortium name="Tick Genome and Microbiome Consortium (TIGMIC)"/>
            <person name="Jia N."/>
            <person name="Wang J."/>
            <person name="Shi W."/>
            <person name="Du L."/>
            <person name="Sun Y."/>
            <person name="Zhan W."/>
            <person name="Jiang J.F."/>
            <person name="Wang Q."/>
            <person name="Zhang B."/>
            <person name="Ji P."/>
            <person name="Bell-Sakyi L."/>
            <person name="Cui X.M."/>
            <person name="Yuan T.T."/>
            <person name="Jiang B.G."/>
            <person name="Yang W.F."/>
            <person name="Lam T.T."/>
            <person name="Chang Q.C."/>
            <person name="Ding S.J."/>
            <person name="Wang X.J."/>
            <person name="Zhu J.G."/>
            <person name="Ruan X.D."/>
            <person name="Zhao L."/>
            <person name="Wei J.T."/>
            <person name="Ye R.Z."/>
            <person name="Que T.C."/>
            <person name="Du C.H."/>
            <person name="Zhou Y.H."/>
            <person name="Cheng J.X."/>
            <person name="Dai P.F."/>
            <person name="Guo W.B."/>
            <person name="Han X.H."/>
            <person name="Huang E.J."/>
            <person name="Li L.F."/>
            <person name="Wei W."/>
            <person name="Gao Y.C."/>
            <person name="Liu J.Z."/>
            <person name="Shao H.Z."/>
            <person name="Wang X."/>
            <person name="Wang C.C."/>
            <person name="Yang T.C."/>
            <person name="Huo Q.B."/>
            <person name="Li W."/>
            <person name="Chen H.Y."/>
            <person name="Chen S.E."/>
            <person name="Zhou L.G."/>
            <person name="Ni X.B."/>
            <person name="Tian J.H."/>
            <person name="Sheng Y."/>
            <person name="Liu T."/>
            <person name="Pan Y.S."/>
            <person name="Xia L.Y."/>
            <person name="Li J."/>
            <person name="Zhao F."/>
            <person name="Cao W.C."/>
        </authorList>
    </citation>
    <scope>NUCLEOTIDE SEQUENCE</scope>
    <source>
        <strain evidence="3">Rmic-2018</strain>
    </source>
</reference>
<accession>A0A9J6EHL6</accession>
<dbReference type="InterPro" id="IPR036691">
    <property type="entry name" value="Endo/exonu/phosph_ase_sf"/>
</dbReference>
<dbReference type="AlphaFoldDB" id="A0A9J6EHL6"/>
<dbReference type="GO" id="GO:0003824">
    <property type="term" value="F:catalytic activity"/>
    <property type="evidence" value="ECO:0007669"/>
    <property type="project" value="InterPro"/>
</dbReference>
<comment type="caution">
    <text evidence="3">The sequence shown here is derived from an EMBL/GenBank/DDBJ whole genome shotgun (WGS) entry which is preliminary data.</text>
</comment>
<feature type="region of interest" description="Disordered" evidence="1">
    <location>
        <begin position="33"/>
        <end position="63"/>
    </location>
</feature>
<evidence type="ECO:0000259" key="2">
    <source>
        <dbReference type="Pfam" id="PF14529"/>
    </source>
</evidence>
<reference evidence="3" key="2">
    <citation type="submission" date="2021-09" db="EMBL/GenBank/DDBJ databases">
        <authorList>
            <person name="Jia N."/>
            <person name="Wang J."/>
            <person name="Shi W."/>
            <person name="Du L."/>
            <person name="Sun Y."/>
            <person name="Zhan W."/>
            <person name="Jiang J."/>
            <person name="Wang Q."/>
            <person name="Zhang B."/>
            <person name="Ji P."/>
            <person name="Sakyi L.B."/>
            <person name="Cui X."/>
            <person name="Yuan T."/>
            <person name="Jiang B."/>
            <person name="Yang W."/>
            <person name="Lam T.T.-Y."/>
            <person name="Chang Q."/>
            <person name="Ding S."/>
            <person name="Wang X."/>
            <person name="Zhu J."/>
            <person name="Ruan X."/>
            <person name="Zhao L."/>
            <person name="Wei J."/>
            <person name="Que T."/>
            <person name="Du C."/>
            <person name="Cheng J."/>
            <person name="Dai P."/>
            <person name="Han X."/>
            <person name="Huang E."/>
            <person name="Gao Y."/>
            <person name="Liu J."/>
            <person name="Shao H."/>
            <person name="Ye R."/>
            <person name="Li L."/>
            <person name="Wei W."/>
            <person name="Wang X."/>
            <person name="Wang C."/>
            <person name="Huo Q."/>
            <person name="Li W."/>
            <person name="Guo W."/>
            <person name="Chen H."/>
            <person name="Chen S."/>
            <person name="Zhou L."/>
            <person name="Zhou L."/>
            <person name="Ni X."/>
            <person name="Tian J."/>
            <person name="Zhou Y."/>
            <person name="Sheng Y."/>
            <person name="Liu T."/>
            <person name="Pan Y."/>
            <person name="Xia L."/>
            <person name="Li J."/>
            <person name="Zhao F."/>
            <person name="Cao W."/>
        </authorList>
    </citation>
    <scope>NUCLEOTIDE SEQUENCE</scope>
    <source>
        <strain evidence="3">Rmic-2018</strain>
        <tissue evidence="3">Larvae</tissue>
    </source>
</reference>